<name>A0AAV7K5Y4_9METZ</name>
<dbReference type="PANTHER" id="PTHR12596">
    <property type="entry name" value="EXPORTIN 4,7-RELATED"/>
    <property type="match status" value="1"/>
</dbReference>
<keyword evidence="7" id="KW-0539">Nucleus</keyword>
<reference evidence="9 10" key="1">
    <citation type="journal article" date="2023" name="BMC Biol.">
        <title>The compact genome of the sponge Oopsacas minuta (Hexactinellida) is lacking key metazoan core genes.</title>
        <authorList>
            <person name="Santini S."/>
            <person name="Schenkelaars Q."/>
            <person name="Jourda C."/>
            <person name="Duchesne M."/>
            <person name="Belahbib H."/>
            <person name="Rocher C."/>
            <person name="Selva M."/>
            <person name="Riesgo A."/>
            <person name="Vervoort M."/>
            <person name="Leys S.P."/>
            <person name="Kodjabachian L."/>
            <person name="Le Bivic A."/>
            <person name="Borchiellini C."/>
            <person name="Claverie J.M."/>
            <person name="Renard E."/>
        </authorList>
    </citation>
    <scope>NUCLEOTIDE SEQUENCE [LARGE SCALE GENOMIC DNA]</scope>
    <source>
        <strain evidence="9">SPO-2</strain>
    </source>
</reference>
<evidence type="ECO:0000256" key="7">
    <source>
        <dbReference type="ARBA" id="ARBA00023242"/>
    </source>
</evidence>
<proteinExistence type="inferred from homology"/>
<dbReference type="AlphaFoldDB" id="A0AAV7K5Y4"/>
<gene>
    <name evidence="9" type="ORF">LOD99_1170</name>
</gene>
<comment type="similarity">
    <text evidence="3">Belongs to the exportin family.</text>
</comment>
<protein>
    <recommendedName>
        <fullName evidence="8">Exportin-4</fullName>
    </recommendedName>
</protein>
<accession>A0AAV7K5Y4</accession>
<dbReference type="SUPFAM" id="SSF48371">
    <property type="entry name" value="ARM repeat"/>
    <property type="match status" value="1"/>
</dbReference>
<dbReference type="InterPro" id="IPR044189">
    <property type="entry name" value="XPO4/7-like"/>
</dbReference>
<organism evidence="9 10">
    <name type="scientific">Oopsacas minuta</name>
    <dbReference type="NCBI Taxonomy" id="111878"/>
    <lineage>
        <taxon>Eukaryota</taxon>
        <taxon>Metazoa</taxon>
        <taxon>Porifera</taxon>
        <taxon>Hexactinellida</taxon>
        <taxon>Hexasterophora</taxon>
        <taxon>Lyssacinosida</taxon>
        <taxon>Leucopsacidae</taxon>
        <taxon>Oopsacas</taxon>
    </lineage>
</organism>
<dbReference type="Proteomes" id="UP001165289">
    <property type="component" value="Unassembled WGS sequence"/>
</dbReference>
<keyword evidence="4" id="KW-0813">Transport</keyword>
<comment type="subcellular location">
    <subcellularLocation>
        <location evidence="2">Cytoplasm</location>
    </subcellularLocation>
    <subcellularLocation>
        <location evidence="1">Nucleus</location>
    </subcellularLocation>
</comment>
<evidence type="ECO:0000256" key="1">
    <source>
        <dbReference type="ARBA" id="ARBA00004123"/>
    </source>
</evidence>
<dbReference type="InterPro" id="IPR016024">
    <property type="entry name" value="ARM-type_fold"/>
</dbReference>
<evidence type="ECO:0000313" key="9">
    <source>
        <dbReference type="EMBL" id="KAI6656371.1"/>
    </source>
</evidence>
<evidence type="ECO:0000256" key="4">
    <source>
        <dbReference type="ARBA" id="ARBA00022448"/>
    </source>
</evidence>
<dbReference type="GO" id="GO:0005049">
    <property type="term" value="F:nuclear export signal receptor activity"/>
    <property type="evidence" value="ECO:0007669"/>
    <property type="project" value="InterPro"/>
</dbReference>
<sequence length="1132" mass="127585">MDEFQCKHLLHELNASAKKLLAGPEIISNDERKLQEKKFVQLRGLADPLPLCKYVLENTEVPLVQFEAVSAMIEHMVRKWVIVTESGLEELLSYLMAFLLSQNKIENYVREQLILAVSVLIKRKLIDDISAPGGGDNEIENMTKIAKPENTLLDKLCQRLESLISDTAPHYNLVSCSSIVSLMVEFGSLAHSSRFGMPWEIHLRCKVVFEKYYMLKFCVINLNFLKKLSEQLSQGNMRNEILSKSLNILNHVVTWNFTPNVTKSATMNLFKTGVQAIAFKPPNEWKDILLDGSILHLLYRIHGETRNVESLCQLTLLCFIQMASLNGEVFGDDSDKSEYLKKFIENFLEFATQFELTPQETAGFAGVISQMMSSFPIRLFANIRQEVVESFLRGLAKLTIHCAERATIEDTLGVDGAPYLEAFELLLLAWVTLLSEMGGDIYALGWFNVIGPELFGAFLKFRLTILSGGSRPAQDSTEPKEIDELEEDDRDIFIEHLSSIATIARTICSNALPMACELLEKCGDQILNFVGQGDKVPVSLFEDFHWLILLIGHICVDIAEGEEVQIPSEIRKYSFSVQSSVHSATNWPQLIELQSSNTDQTEFDPIIRIVVIMCKWAKVETLLIKSGQMLKLSPQVASDIMWFFLHWSQPYLFYNVSDYEDTSGVWQDSFSGDGMHSNSLLSFLVEKAISNIHQWSGQDQIQSDSLELLSILIRSPQRHKVVTSGPMFWELVEQFGSGAEVLKKLSPEVQLSLAGFIGKSMAKNNWEDLNSKVIGQICARIVVLTKDANMANIIIETDSLLSALSGIARMCPSSRADTFLEVIFATLNQITDCLKTPEIVSSLLSLLADIAESCLTYFSEPVLFKMYNLSLKVLELFSSLNKGLSIQSHPHLEEDRYADLVQLMDILISLMSWDFVELSEETFVSNSTKVQSGDVVFYGLDVVLHFMAKQFLSYPSLCNKFFNLLTLICETYPDRVANLPMGVFHTLASLLEIGLFQYDSDVGKYCLDAVSSLAIFGKQNQSNLTQLMATQLRHLLSVIFKFLIDENFDMDLVSSAAETLFYLVLGNPTTYSEIIQRILDTQDKCFSDRLTEIFSHLNPELHQQSPSKKSVIAFGNALERELPKLRGILCIK</sequence>
<evidence type="ECO:0000256" key="6">
    <source>
        <dbReference type="ARBA" id="ARBA00022927"/>
    </source>
</evidence>
<keyword evidence="6" id="KW-0653">Protein transport</keyword>
<dbReference type="PANTHER" id="PTHR12596:SF1">
    <property type="entry name" value="EXPORTIN-4"/>
    <property type="match status" value="1"/>
</dbReference>
<evidence type="ECO:0000256" key="8">
    <source>
        <dbReference type="ARBA" id="ARBA00040444"/>
    </source>
</evidence>
<evidence type="ECO:0000313" key="10">
    <source>
        <dbReference type="Proteomes" id="UP001165289"/>
    </source>
</evidence>
<dbReference type="GO" id="GO:0005737">
    <property type="term" value="C:cytoplasm"/>
    <property type="evidence" value="ECO:0007669"/>
    <property type="project" value="UniProtKB-SubCell"/>
</dbReference>
<evidence type="ECO:0000256" key="5">
    <source>
        <dbReference type="ARBA" id="ARBA00022490"/>
    </source>
</evidence>
<dbReference type="GO" id="GO:0006611">
    <property type="term" value="P:protein export from nucleus"/>
    <property type="evidence" value="ECO:0007669"/>
    <property type="project" value="TreeGrafter"/>
</dbReference>
<comment type="caution">
    <text evidence="9">The sequence shown here is derived from an EMBL/GenBank/DDBJ whole genome shotgun (WGS) entry which is preliminary data.</text>
</comment>
<evidence type="ECO:0000256" key="2">
    <source>
        <dbReference type="ARBA" id="ARBA00004496"/>
    </source>
</evidence>
<dbReference type="EMBL" id="JAKMXF010000144">
    <property type="protein sequence ID" value="KAI6656371.1"/>
    <property type="molecule type" value="Genomic_DNA"/>
</dbReference>
<dbReference type="GO" id="GO:0005643">
    <property type="term" value="C:nuclear pore"/>
    <property type="evidence" value="ECO:0007669"/>
    <property type="project" value="TreeGrafter"/>
</dbReference>
<evidence type="ECO:0000256" key="3">
    <source>
        <dbReference type="ARBA" id="ARBA00009466"/>
    </source>
</evidence>
<dbReference type="Gene3D" id="1.25.10.10">
    <property type="entry name" value="Leucine-rich Repeat Variant"/>
    <property type="match status" value="2"/>
</dbReference>
<keyword evidence="5" id="KW-0963">Cytoplasm</keyword>
<keyword evidence="10" id="KW-1185">Reference proteome</keyword>
<dbReference type="InterPro" id="IPR011989">
    <property type="entry name" value="ARM-like"/>
</dbReference>